<accession>A0ABY7VQE9</accession>
<feature type="transmembrane region" description="Helical" evidence="1">
    <location>
        <begin position="58"/>
        <end position="76"/>
    </location>
</feature>
<name>A0ABY7VQE9_9BACT</name>
<feature type="transmembrane region" description="Helical" evidence="1">
    <location>
        <begin position="83"/>
        <end position="104"/>
    </location>
</feature>
<dbReference type="Proteomes" id="UP001214250">
    <property type="component" value="Chromosome 1"/>
</dbReference>
<dbReference type="EMBL" id="CP117811">
    <property type="protein sequence ID" value="WDE96411.1"/>
    <property type="molecule type" value="Genomic_DNA"/>
</dbReference>
<evidence type="ECO:0000313" key="3">
    <source>
        <dbReference type="Proteomes" id="UP001214250"/>
    </source>
</evidence>
<proteinExistence type="predicted"/>
<keyword evidence="1" id="KW-0472">Membrane</keyword>
<organism evidence="2 3">
    <name type="scientific">Lentisphaera profundi</name>
    <dbReference type="NCBI Taxonomy" id="1658616"/>
    <lineage>
        <taxon>Bacteria</taxon>
        <taxon>Pseudomonadati</taxon>
        <taxon>Lentisphaerota</taxon>
        <taxon>Lentisphaeria</taxon>
        <taxon>Lentisphaerales</taxon>
        <taxon>Lentisphaeraceae</taxon>
        <taxon>Lentisphaera</taxon>
    </lineage>
</organism>
<protein>
    <recommendedName>
        <fullName evidence="4">DUF4203 domain-containing protein</fullName>
    </recommendedName>
</protein>
<sequence>METIIDQLDSWIIYTLPLLSLLFIFKGLKMFKALLAIGCALSLGLLGWLLGLQIDENVLWIPCTIAAIAAIFGLWLSKVVHSAATFILGSSVAFMLYPSIQSFVPDDPNWLPFAATATLSLFFGMIAAMMKDKVVVLITSIYGAALFTHSFFLILSLHDILDQDLLTSQSKTFHIIWLSLFVILTAAGLFSQGKKKS</sequence>
<feature type="transmembrane region" description="Helical" evidence="1">
    <location>
        <begin position="12"/>
        <end position="28"/>
    </location>
</feature>
<keyword evidence="1" id="KW-0812">Transmembrane</keyword>
<gene>
    <name evidence="2" type="ORF">PQO03_00320</name>
</gene>
<reference evidence="2 3" key="1">
    <citation type="submission" date="2023-02" db="EMBL/GenBank/DDBJ databases">
        <title>Genome sequence of Lentisphaera profundi SAORIC-696.</title>
        <authorList>
            <person name="Kim e."/>
            <person name="Cho J.-C."/>
            <person name="Choi A."/>
            <person name="Kang I."/>
        </authorList>
    </citation>
    <scope>NUCLEOTIDE SEQUENCE [LARGE SCALE GENOMIC DNA]</scope>
    <source>
        <strain evidence="2 3">SAORIC-696</strain>
    </source>
</reference>
<feature type="transmembrane region" description="Helical" evidence="1">
    <location>
        <begin position="110"/>
        <end position="128"/>
    </location>
</feature>
<evidence type="ECO:0000313" key="2">
    <source>
        <dbReference type="EMBL" id="WDE96411.1"/>
    </source>
</evidence>
<keyword evidence="3" id="KW-1185">Reference proteome</keyword>
<dbReference type="RefSeq" id="WP_274150477.1">
    <property type="nucleotide sequence ID" value="NZ_CP117811.1"/>
</dbReference>
<evidence type="ECO:0000256" key="1">
    <source>
        <dbReference type="SAM" id="Phobius"/>
    </source>
</evidence>
<feature type="transmembrane region" description="Helical" evidence="1">
    <location>
        <begin position="175"/>
        <end position="191"/>
    </location>
</feature>
<feature type="transmembrane region" description="Helical" evidence="1">
    <location>
        <begin position="33"/>
        <end position="52"/>
    </location>
</feature>
<keyword evidence="1" id="KW-1133">Transmembrane helix</keyword>
<evidence type="ECO:0008006" key="4">
    <source>
        <dbReference type="Google" id="ProtNLM"/>
    </source>
</evidence>
<feature type="transmembrane region" description="Helical" evidence="1">
    <location>
        <begin position="135"/>
        <end position="155"/>
    </location>
</feature>